<protein>
    <submittedName>
        <fullName evidence="5">AraC family transcriptional regulator</fullName>
    </submittedName>
</protein>
<sequence>MLYQEKFQNEENPAEINVSCCVYQNGIQEESFGFPNHCHSFFELEYLLEGDGESFINGERIPTKAHCLLVKPPLCMHGYRGNGKSSNMILQFGYNFLNKCASTFHQSSLLAPTGKLYKHCLINVDACSILETLLAQLVDLSPTFITPLSSAERRIHYCPLYEWKLDYLTLGVLTFLLENGYLTITQNACIFSDVAQLQTVLNHLIKYPEERLELNEAAKLAGMSYSYFSRTFKKIIGRSYVDFCNMNKIRRAEELLEARTLSVTEVAMSLGFGTTSYFNRIFRQYNGITPTQYLKNRR</sequence>
<dbReference type="Pfam" id="PF02311">
    <property type="entry name" value="AraC_binding"/>
    <property type="match status" value="1"/>
</dbReference>
<dbReference type="GO" id="GO:0043565">
    <property type="term" value="F:sequence-specific DNA binding"/>
    <property type="evidence" value="ECO:0007669"/>
    <property type="project" value="InterPro"/>
</dbReference>
<dbReference type="Gene3D" id="1.10.10.60">
    <property type="entry name" value="Homeodomain-like"/>
    <property type="match status" value="2"/>
</dbReference>
<dbReference type="InterPro" id="IPR003313">
    <property type="entry name" value="AraC-bd"/>
</dbReference>
<dbReference type="InterPro" id="IPR020449">
    <property type="entry name" value="Tscrpt_reg_AraC-type_HTH"/>
</dbReference>
<dbReference type="PROSITE" id="PS00041">
    <property type="entry name" value="HTH_ARAC_FAMILY_1"/>
    <property type="match status" value="1"/>
</dbReference>
<dbReference type="SUPFAM" id="SSF51182">
    <property type="entry name" value="RmlC-like cupins"/>
    <property type="match status" value="1"/>
</dbReference>
<dbReference type="PANTHER" id="PTHR43280:SF28">
    <property type="entry name" value="HTH-TYPE TRANSCRIPTIONAL ACTIVATOR RHAS"/>
    <property type="match status" value="1"/>
</dbReference>
<evidence type="ECO:0000313" key="5">
    <source>
        <dbReference type="EMBL" id="WOC31761.1"/>
    </source>
</evidence>
<dbReference type="InterPro" id="IPR018060">
    <property type="entry name" value="HTH_AraC"/>
</dbReference>
<feature type="domain" description="HTH araC/xylS-type" evidence="4">
    <location>
        <begin position="198"/>
        <end position="296"/>
    </location>
</feature>
<name>A0AA97DAD8_9FIRM</name>
<dbReference type="GO" id="GO:0003700">
    <property type="term" value="F:DNA-binding transcription factor activity"/>
    <property type="evidence" value="ECO:0007669"/>
    <property type="project" value="InterPro"/>
</dbReference>
<evidence type="ECO:0000256" key="1">
    <source>
        <dbReference type="ARBA" id="ARBA00023015"/>
    </source>
</evidence>
<dbReference type="KEGG" id="carl:PXC00_11210"/>
<keyword evidence="6" id="KW-1185">Reference proteome</keyword>
<organism evidence="5 6">
    <name type="scientific">Caproicibacterium argilliputei</name>
    <dbReference type="NCBI Taxonomy" id="3030016"/>
    <lineage>
        <taxon>Bacteria</taxon>
        <taxon>Bacillati</taxon>
        <taxon>Bacillota</taxon>
        <taxon>Clostridia</taxon>
        <taxon>Eubacteriales</taxon>
        <taxon>Oscillospiraceae</taxon>
        <taxon>Caproicibacterium</taxon>
    </lineage>
</organism>
<dbReference type="AlphaFoldDB" id="A0AA97DAD8"/>
<dbReference type="SUPFAM" id="SSF46689">
    <property type="entry name" value="Homeodomain-like"/>
    <property type="match status" value="2"/>
</dbReference>
<dbReference type="InterPro" id="IPR018062">
    <property type="entry name" value="HTH_AraC-typ_CS"/>
</dbReference>
<dbReference type="Pfam" id="PF12833">
    <property type="entry name" value="HTH_18"/>
    <property type="match status" value="1"/>
</dbReference>
<evidence type="ECO:0000256" key="2">
    <source>
        <dbReference type="ARBA" id="ARBA00023125"/>
    </source>
</evidence>
<dbReference type="RefSeq" id="WP_275845189.1">
    <property type="nucleotide sequence ID" value="NZ_CP135996.1"/>
</dbReference>
<evidence type="ECO:0000313" key="6">
    <source>
        <dbReference type="Proteomes" id="UP001300604"/>
    </source>
</evidence>
<gene>
    <name evidence="5" type="ORF">PXC00_11210</name>
</gene>
<dbReference type="Proteomes" id="UP001300604">
    <property type="component" value="Chromosome"/>
</dbReference>
<dbReference type="InterPro" id="IPR011051">
    <property type="entry name" value="RmlC_Cupin_sf"/>
</dbReference>
<keyword evidence="1" id="KW-0805">Transcription regulation</keyword>
<dbReference type="PANTHER" id="PTHR43280">
    <property type="entry name" value="ARAC-FAMILY TRANSCRIPTIONAL REGULATOR"/>
    <property type="match status" value="1"/>
</dbReference>
<keyword evidence="2" id="KW-0238">DNA-binding</keyword>
<accession>A0AA97DAD8</accession>
<dbReference type="PROSITE" id="PS01124">
    <property type="entry name" value="HTH_ARAC_FAMILY_2"/>
    <property type="match status" value="1"/>
</dbReference>
<dbReference type="InterPro" id="IPR009057">
    <property type="entry name" value="Homeodomain-like_sf"/>
</dbReference>
<dbReference type="Gene3D" id="2.60.120.10">
    <property type="entry name" value="Jelly Rolls"/>
    <property type="match status" value="1"/>
</dbReference>
<proteinExistence type="predicted"/>
<evidence type="ECO:0000259" key="4">
    <source>
        <dbReference type="PROSITE" id="PS01124"/>
    </source>
</evidence>
<dbReference type="InterPro" id="IPR014710">
    <property type="entry name" value="RmlC-like_jellyroll"/>
</dbReference>
<reference evidence="5 6" key="1">
    <citation type="submission" date="2024-06" db="EMBL/GenBank/DDBJ databases">
        <title>Caproicibacterium argilliputei sp. nov, a novel caproic acid producing anaerobic bacterium isolated from pit mud.</title>
        <authorList>
            <person name="Xia S."/>
        </authorList>
    </citation>
    <scope>NUCLEOTIDE SEQUENCE [LARGE SCALE GENOMIC DNA]</scope>
    <source>
        <strain evidence="5 6">ZCY20-5</strain>
    </source>
</reference>
<keyword evidence="3" id="KW-0804">Transcription</keyword>
<dbReference type="EMBL" id="CP135996">
    <property type="protein sequence ID" value="WOC31761.1"/>
    <property type="molecule type" value="Genomic_DNA"/>
</dbReference>
<dbReference type="SMART" id="SM00342">
    <property type="entry name" value="HTH_ARAC"/>
    <property type="match status" value="1"/>
</dbReference>
<evidence type="ECO:0000256" key="3">
    <source>
        <dbReference type="ARBA" id="ARBA00023163"/>
    </source>
</evidence>
<reference evidence="6" key="3">
    <citation type="submission" date="2024-06" db="EMBL/GenBank/DDBJ databases">
        <authorList>
            <person name="Zeng C."/>
        </authorList>
    </citation>
    <scope>NUCLEOTIDE SEQUENCE [LARGE SCALE GENOMIC DNA]</scope>
    <source>
        <strain evidence="6">ZCY20-5</strain>
    </source>
</reference>
<reference evidence="6" key="2">
    <citation type="submission" date="2024-06" db="EMBL/GenBank/DDBJ databases">
        <title>Caproicibacterium argilliputei sp. nov, a novel caproic acid producing anaerobic bacterium isolated from pit mud.</title>
        <authorList>
            <person name="Zeng C."/>
        </authorList>
    </citation>
    <scope>NUCLEOTIDE SEQUENCE [LARGE SCALE GENOMIC DNA]</scope>
    <source>
        <strain evidence="6">ZCY20-5</strain>
    </source>
</reference>
<dbReference type="PRINTS" id="PR00032">
    <property type="entry name" value="HTHARAC"/>
</dbReference>